<dbReference type="EMBL" id="LN852894">
    <property type="protein sequence ID" value="CRY94237.1"/>
    <property type="molecule type" value="Genomic_DNA"/>
</dbReference>
<dbReference type="AlphaFoldDB" id="A0A0H5QDP2"/>
<evidence type="ECO:0000313" key="1">
    <source>
        <dbReference type="EMBL" id="CRY94237.1"/>
    </source>
</evidence>
<sequence>MNKIEKLSESIRTLFRSEGEKFCYTPGEIERLVCSLNYKQLYSVLCDMAEPVFTCCAGGGICDSHQYHSTKLFPAHATLIWSDEGEPLGDDNLSTSYSNELWLLEDMTIAAVSCFRVLNSAASYITEYREYKGDEWPTHLVPVNILELWQSLIDKYQDCGDEELDAALKAIIYEP</sequence>
<accession>A0A0H5QDP2</accession>
<reference evidence="1" key="2">
    <citation type="submission" date="2015-07" db="EMBL/GenBank/DDBJ databases">
        <title>Plasmids, circular viruses and viroids from rat gut.</title>
        <authorList>
            <person name="Jorgensen T.J."/>
            <person name="Hansen M.A."/>
            <person name="Xu Z."/>
            <person name="Tabak M.A."/>
            <person name="Sorensen S.J."/>
            <person name="Hansen L.H."/>
        </authorList>
    </citation>
    <scope>NUCLEOTIDE SEQUENCE</scope>
    <source>
        <strain evidence="1">RGRH0216</strain>
    </source>
</reference>
<reference evidence="1" key="1">
    <citation type="submission" date="2015-06" db="EMBL/GenBank/DDBJ databases">
        <authorList>
            <person name="Joergensen T."/>
        </authorList>
    </citation>
    <scope>NUCLEOTIDE SEQUENCE</scope>
    <source>
        <strain evidence="1">RGRH0216</strain>
    </source>
</reference>
<protein>
    <submittedName>
        <fullName evidence="1">Uncharacterized protein</fullName>
    </submittedName>
</protein>
<organism evidence="1">
    <name type="scientific">uncultured prokaryote</name>
    <dbReference type="NCBI Taxonomy" id="198431"/>
    <lineage>
        <taxon>unclassified sequences</taxon>
        <taxon>environmental samples</taxon>
    </lineage>
</organism>
<name>A0A0H5QDP2_9ZZZZ</name>
<proteinExistence type="predicted"/>